<dbReference type="OrthoDB" id="3200163at2759"/>
<feature type="region of interest" description="Disordered" evidence="1">
    <location>
        <begin position="755"/>
        <end position="806"/>
    </location>
</feature>
<evidence type="ECO:0000313" key="3">
    <source>
        <dbReference type="Proteomes" id="UP000054466"/>
    </source>
</evidence>
<evidence type="ECO:0008006" key="4">
    <source>
        <dbReference type="Google" id="ProtNLM"/>
    </source>
</evidence>
<feature type="compositionally biased region" description="Basic and acidic residues" evidence="1">
    <location>
        <begin position="309"/>
        <end position="319"/>
    </location>
</feature>
<feature type="compositionally biased region" description="Polar residues" evidence="1">
    <location>
        <begin position="757"/>
        <end position="770"/>
    </location>
</feature>
<proteinExistence type="predicted"/>
<accession>A0A0D2BB74</accession>
<dbReference type="EMBL" id="KN847040">
    <property type="protein sequence ID" value="KIW34832.1"/>
    <property type="molecule type" value="Genomic_DNA"/>
</dbReference>
<dbReference type="GeneID" id="27340777"/>
<protein>
    <recommendedName>
        <fullName evidence="4">Fungal N-terminal domain-containing protein</fullName>
    </recommendedName>
</protein>
<evidence type="ECO:0000313" key="2">
    <source>
        <dbReference type="EMBL" id="KIW34832.1"/>
    </source>
</evidence>
<reference evidence="2 3" key="1">
    <citation type="submission" date="2015-01" db="EMBL/GenBank/DDBJ databases">
        <title>The Genome Sequence of Cladophialophora immunda CBS83496.</title>
        <authorList>
            <consortium name="The Broad Institute Genomics Platform"/>
            <person name="Cuomo C."/>
            <person name="de Hoog S."/>
            <person name="Gorbushina A."/>
            <person name="Stielow B."/>
            <person name="Teixiera M."/>
            <person name="Abouelleil A."/>
            <person name="Chapman S.B."/>
            <person name="Priest M."/>
            <person name="Young S.K."/>
            <person name="Wortman J."/>
            <person name="Nusbaum C."/>
            <person name="Birren B."/>
        </authorList>
    </citation>
    <scope>NUCLEOTIDE SEQUENCE [LARGE SCALE GENOMIC DNA]</scope>
    <source>
        <strain evidence="2 3">CBS 83496</strain>
    </source>
</reference>
<dbReference type="HOGENOM" id="CLU_313983_0_0_1"/>
<organism evidence="2 3">
    <name type="scientific">Cladophialophora immunda</name>
    <dbReference type="NCBI Taxonomy" id="569365"/>
    <lineage>
        <taxon>Eukaryota</taxon>
        <taxon>Fungi</taxon>
        <taxon>Dikarya</taxon>
        <taxon>Ascomycota</taxon>
        <taxon>Pezizomycotina</taxon>
        <taxon>Eurotiomycetes</taxon>
        <taxon>Chaetothyriomycetidae</taxon>
        <taxon>Chaetothyriales</taxon>
        <taxon>Herpotrichiellaceae</taxon>
        <taxon>Cladophialophora</taxon>
    </lineage>
</organism>
<sequence>MAEAFGLAASVFSVAGLAGQLAQGSAFLYNFFKDIRNAPADVRSLCNELRIISSTLTTIHQSYDIQDADLEQALRRCEQVINGLSTMIKSITPADELPEWKKIRQRFIAALNRSESAKHLRALERAKSMLLQCCTNNMRKSQSAQACIAVDTHNVVLDAQKTAIDTMSTVIDTHRAVVETRNTTIGTERTILDTQRIVGEIRAGTSSICESSVQIREITSETRTLVNRFADDTSHMRNVTERIEAASRELLGKPQDIAPELLQAFTKEVPRIISRTVCRRLEKMLREQVDQGSGKGPHIINPGECSTARLRDGIPDERPSASLRPSSTEKLPDHPADHWVLKSSISTSRHLISNSFLGSLTIRTTVKSYSRKRSDGSGRDEKEERQTTVTFLPATWLMSKGAVLAYNTWKRIGGGAHQSPIYSLKTVNIVPSDSKIIQACVSCDLTSIRTLFDSGQASPFDVGPGGTNLLVYVATSPIIQGVDSFMGQHSLPRSQASETKSEIGELLEMMHIVNLLTSLGVDAGDRDLNNLNALTMLCVAWPASTKLDKFSFLLDKLLLEAKTDPFSSNNPLLPCYHPTPVEVLIRQKEWRLQWTPLQFLALFDFGLIHDLIDVPSPTRSFVEFWTVTPDAAIEAYLQAKLSVVQIFLAHDTFPVQKFTSLGEEAIQRLIHHGGDVIALLSEHDDDGNDPPCLHRVRKLVLVSTFMITALGLLLEFWCPYLATKDQHDEISLHAQQHNMRTINIWRKALEKACGNAQDAQSNKPPSNHGTGISGCASVERRDEVNSFDEDGWETEASDGPTSGWETEEEWEEGYLLDTAVDIGDRNATTTLPARLKRCTRCRVASNCAAIWEDRDTAGLNLPFPLRLATDRGFQINGRAVPRFDYDEDYWQHVYARFGSEESDRCLYEPATGQVLETLAKASDSFILASKGR</sequence>
<evidence type="ECO:0000256" key="1">
    <source>
        <dbReference type="SAM" id="MobiDB-lite"/>
    </source>
</evidence>
<dbReference type="Proteomes" id="UP000054466">
    <property type="component" value="Unassembled WGS sequence"/>
</dbReference>
<feature type="compositionally biased region" description="Acidic residues" evidence="1">
    <location>
        <begin position="785"/>
        <end position="796"/>
    </location>
</feature>
<name>A0A0D2BB74_9EURO</name>
<dbReference type="AlphaFoldDB" id="A0A0D2BB74"/>
<dbReference type="RefSeq" id="XP_016255048.1">
    <property type="nucleotide sequence ID" value="XM_016388120.1"/>
</dbReference>
<gene>
    <name evidence="2" type="ORF">PV07_01583</name>
</gene>
<feature type="region of interest" description="Disordered" evidence="1">
    <location>
        <begin position="288"/>
        <end position="335"/>
    </location>
</feature>
<dbReference type="VEuPathDB" id="FungiDB:PV07_01583"/>
<keyword evidence="3" id="KW-1185">Reference proteome</keyword>